<reference evidence="4 5" key="1">
    <citation type="submission" date="2019-06" db="EMBL/GenBank/DDBJ databases">
        <title>Genome sequencing of plant associated microbes to promote plant fitness in Sorghum bicolor and Oryza sativa.</title>
        <authorList>
            <person name="Coleman-Derr D."/>
        </authorList>
    </citation>
    <scope>NUCLEOTIDE SEQUENCE [LARGE SCALE GENOMIC DNA]</scope>
    <source>
        <strain evidence="4 5">KV-663</strain>
    </source>
</reference>
<gene>
    <name evidence="4" type="ORF">FBY41_3058</name>
</gene>
<feature type="region of interest" description="Disordered" evidence="1">
    <location>
        <begin position="1"/>
        <end position="47"/>
    </location>
</feature>
<evidence type="ECO:0000313" key="4">
    <source>
        <dbReference type="EMBL" id="TQM63013.1"/>
    </source>
</evidence>
<proteinExistence type="predicted"/>
<dbReference type="InterPro" id="IPR041098">
    <property type="entry name" value="Rv2175c_C"/>
</dbReference>
<dbReference type="Pfam" id="PF21531">
    <property type="entry name" value="Rv2175c_wHTH"/>
    <property type="match status" value="1"/>
</dbReference>
<keyword evidence="5" id="KW-1185">Reference proteome</keyword>
<evidence type="ECO:0000259" key="2">
    <source>
        <dbReference type="Pfam" id="PF18367"/>
    </source>
</evidence>
<accession>A0A543HXC7</accession>
<dbReference type="AlphaFoldDB" id="A0A543HXC7"/>
<evidence type="ECO:0000256" key="1">
    <source>
        <dbReference type="SAM" id="MobiDB-lite"/>
    </source>
</evidence>
<evidence type="ECO:0000259" key="3">
    <source>
        <dbReference type="Pfam" id="PF21531"/>
    </source>
</evidence>
<dbReference type="Pfam" id="PF18367">
    <property type="entry name" value="Rv2175c_C"/>
    <property type="match status" value="1"/>
</dbReference>
<evidence type="ECO:0000313" key="5">
    <source>
        <dbReference type="Proteomes" id="UP000316747"/>
    </source>
</evidence>
<organism evidence="4 5">
    <name type="scientific">Humibacillus xanthopallidus</name>
    <dbReference type="NCBI Taxonomy" id="412689"/>
    <lineage>
        <taxon>Bacteria</taxon>
        <taxon>Bacillati</taxon>
        <taxon>Actinomycetota</taxon>
        <taxon>Actinomycetes</taxon>
        <taxon>Micrococcales</taxon>
        <taxon>Intrasporangiaceae</taxon>
        <taxon>Humibacillus</taxon>
    </lineage>
</organism>
<dbReference type="InterPro" id="IPR048576">
    <property type="entry name" value="Rv2175c_wHTH"/>
</dbReference>
<dbReference type="Proteomes" id="UP000316747">
    <property type="component" value="Unassembled WGS sequence"/>
</dbReference>
<feature type="domain" description="Rv2175c C-terminal" evidence="2">
    <location>
        <begin position="112"/>
        <end position="167"/>
    </location>
</feature>
<dbReference type="GO" id="GO:0003677">
    <property type="term" value="F:DNA binding"/>
    <property type="evidence" value="ECO:0007669"/>
    <property type="project" value="InterPro"/>
</dbReference>
<sequence>MADSSLVSDHPQHDPAQPLAPAASEPRAATNPLGEAGVADQTDVAEASDSPGLEALVGEWLTVPDLAERLGVALSAARRLIADRELVATRIGERRVIAVPAKFVDETGPRPELKGTFTVLADGGMSDDEIIAWLFTPDATLPVEGAPIDALRAGHKTEIRRRAQELAF</sequence>
<name>A0A543HXC7_9MICO</name>
<feature type="domain" description="DNA-binding protein Rv2175c wHTH" evidence="3">
    <location>
        <begin position="59"/>
        <end position="103"/>
    </location>
</feature>
<protein>
    <submittedName>
        <fullName evidence="4">Excisionase family DNA binding protein</fullName>
    </submittedName>
</protein>
<comment type="caution">
    <text evidence="4">The sequence shown here is derived from an EMBL/GenBank/DDBJ whole genome shotgun (WGS) entry which is preliminary data.</text>
</comment>
<dbReference type="EMBL" id="VFPM01000002">
    <property type="protein sequence ID" value="TQM63013.1"/>
    <property type="molecule type" value="Genomic_DNA"/>
</dbReference>